<dbReference type="STRING" id="91928.A0A0D2CCZ3"/>
<dbReference type="InterPro" id="IPR056125">
    <property type="entry name" value="DUF7708"/>
</dbReference>
<dbReference type="HOGENOM" id="CLU_002406_0_0_1"/>
<dbReference type="InterPro" id="IPR027417">
    <property type="entry name" value="P-loop_NTPase"/>
</dbReference>
<dbReference type="PANTHER" id="PTHR10039">
    <property type="entry name" value="AMELOGENIN"/>
    <property type="match status" value="1"/>
</dbReference>
<dbReference type="AlphaFoldDB" id="A0A0D2CCZ3"/>
<dbReference type="PROSITE" id="PS50837">
    <property type="entry name" value="NACHT"/>
    <property type="match status" value="1"/>
</dbReference>
<organism evidence="4 5">
    <name type="scientific">Exophiala spinifera</name>
    <dbReference type="NCBI Taxonomy" id="91928"/>
    <lineage>
        <taxon>Eukaryota</taxon>
        <taxon>Fungi</taxon>
        <taxon>Dikarya</taxon>
        <taxon>Ascomycota</taxon>
        <taxon>Pezizomycotina</taxon>
        <taxon>Eurotiomycetes</taxon>
        <taxon>Chaetothyriomycetidae</taxon>
        <taxon>Chaetothyriales</taxon>
        <taxon>Herpotrichiellaceae</taxon>
        <taxon>Exophiala</taxon>
    </lineage>
</organism>
<name>A0A0D2CCZ3_9EURO</name>
<feature type="domain" description="NACHT" evidence="3">
    <location>
        <begin position="277"/>
        <end position="416"/>
    </location>
</feature>
<dbReference type="OrthoDB" id="21416at2759"/>
<dbReference type="GeneID" id="27329037"/>
<dbReference type="VEuPathDB" id="FungiDB:PV08_01954"/>
<dbReference type="Pfam" id="PF24809">
    <property type="entry name" value="DUF7708"/>
    <property type="match status" value="1"/>
</dbReference>
<reference evidence="4 5" key="1">
    <citation type="submission" date="2015-01" db="EMBL/GenBank/DDBJ databases">
        <title>The Genome Sequence of Exophiala spinifera CBS89968.</title>
        <authorList>
            <consortium name="The Broad Institute Genomics Platform"/>
            <person name="Cuomo C."/>
            <person name="de Hoog S."/>
            <person name="Gorbushina A."/>
            <person name="Stielow B."/>
            <person name="Teixiera M."/>
            <person name="Abouelleil A."/>
            <person name="Chapman S.B."/>
            <person name="Priest M."/>
            <person name="Young S.K."/>
            <person name="Wortman J."/>
            <person name="Nusbaum C."/>
            <person name="Birren B."/>
        </authorList>
    </citation>
    <scope>NUCLEOTIDE SEQUENCE [LARGE SCALE GENOMIC DNA]</scope>
    <source>
        <strain evidence="4 5">CBS 89968</strain>
    </source>
</reference>
<dbReference type="InterPro" id="IPR007111">
    <property type="entry name" value="NACHT_NTPase"/>
</dbReference>
<keyword evidence="2" id="KW-0175">Coiled coil</keyword>
<dbReference type="Pfam" id="PF24883">
    <property type="entry name" value="NPHP3_N"/>
    <property type="match status" value="1"/>
</dbReference>
<dbReference type="SUPFAM" id="SSF52540">
    <property type="entry name" value="P-loop containing nucleoside triphosphate hydrolases"/>
    <property type="match status" value="1"/>
</dbReference>
<accession>A0A0D2CCZ3</accession>
<feature type="coiled-coil region" evidence="2">
    <location>
        <begin position="445"/>
        <end position="472"/>
    </location>
</feature>
<evidence type="ECO:0000256" key="1">
    <source>
        <dbReference type="ARBA" id="ARBA00022737"/>
    </source>
</evidence>
<gene>
    <name evidence="4" type="ORF">PV08_01954</name>
</gene>
<dbReference type="Pfam" id="PF22939">
    <property type="entry name" value="WHD_GPIID"/>
    <property type="match status" value="1"/>
</dbReference>
<dbReference type="RefSeq" id="XP_016241590.1">
    <property type="nucleotide sequence ID" value="XM_016376314.1"/>
</dbReference>
<protein>
    <recommendedName>
        <fullName evidence="3">NACHT domain-containing protein</fullName>
    </recommendedName>
</protein>
<proteinExistence type="predicted"/>
<evidence type="ECO:0000313" key="4">
    <source>
        <dbReference type="EMBL" id="KIW21374.1"/>
    </source>
</evidence>
<keyword evidence="5" id="KW-1185">Reference proteome</keyword>
<evidence type="ECO:0000259" key="3">
    <source>
        <dbReference type="PROSITE" id="PS50837"/>
    </source>
</evidence>
<dbReference type="Proteomes" id="UP000053328">
    <property type="component" value="Unassembled WGS sequence"/>
</dbReference>
<dbReference type="Gene3D" id="3.40.50.300">
    <property type="entry name" value="P-loop containing nucleotide triphosphate hydrolases"/>
    <property type="match status" value="1"/>
</dbReference>
<evidence type="ECO:0000313" key="5">
    <source>
        <dbReference type="Proteomes" id="UP000053328"/>
    </source>
</evidence>
<evidence type="ECO:0000256" key="2">
    <source>
        <dbReference type="SAM" id="Coils"/>
    </source>
</evidence>
<dbReference type="InterPro" id="IPR054471">
    <property type="entry name" value="GPIID_WHD"/>
</dbReference>
<keyword evidence="1" id="KW-0677">Repeat</keyword>
<dbReference type="InterPro" id="IPR056884">
    <property type="entry name" value="NPHP3-like_N"/>
</dbReference>
<sequence>MATSQSPGSILNDAFRKLKDSVTSADAISFQKTELEDVWKTAEEIQKTQRARQSVQALRRIQPLLENLEKYSKVVEVLCNGTPFLPWIWAPIKLMVQLASGHTKIFDQLLDAYAEIAAAMPHFDRLQAGFSDDDNFKVILALVYADILEFHQRAYKLFRRRSWHILFDSLWKSFDSRFSGILANLSKHKEMLMKEAIAIDIVEARKWRTRAAEELDKQEKGRNQIYISDTLAWLNIQQEDQEDELDRLLAKRQPGTCDWVFRHPKFVTWKTEAHAERVLWMNGIPGAGKTILTSYIIDKLQNDSKTITIAYIICNSYTSGKNILSETMRGLAAQLLRANPDIMPYAFDNYANKALPPSVSHVRKLLSEILGMIPETFLFIDGLDEYTESQQRSILTEVLPLTRVTGGTCKVLLSSRDVPSISKRMKSKPRISLRDEYSGVEEDIQKYLAEELQEIKERFEGKENEMEEIIEVIALKADGMFLWVRLILDELRKCYSMDELRKTVEGLPKGIDEAYGRVLERITKEMDVDEYAKARRILEWLACSCRLMKIHEVQDGIAFHADNLVLNDDTKFSPAVLDLCRPLIEEGPNNTIDFVHYSAKEYILDKASGPLLWESQAHYDLAFACITYLNTSFCFYQYASSHHIVRTKVAKGFHGLHNYATEYWFQHLLLCSRELERLDERHLITEALKTLQAQFWKAQPGTAAKNLKLDDTTTANEISEELSSFGDYESFRQVGVDIATFRAHLIQEKHAHEVAEKHHAYEIEHDPTHFSAITKRYQEVVLFLLTCSPEDVSDDIDLEILNTFRKVYGESEFTCRFHECPYHSDGFQSIQDRNQHEQTHMKTLRCADPSCEFFARGFTSKTGLQKHNRKYHPTPDEVELPKFVPVRPVTPPPVFIPPPPPRSPTPPLFRMPIPPASAPLRPVVQPQSERCERIKKVRLKRGKRGLRVHACESCTKVF</sequence>
<dbReference type="PANTHER" id="PTHR10039:SF14">
    <property type="entry name" value="NACHT DOMAIN-CONTAINING PROTEIN"/>
    <property type="match status" value="1"/>
</dbReference>
<dbReference type="EMBL" id="KN847492">
    <property type="protein sequence ID" value="KIW21374.1"/>
    <property type="molecule type" value="Genomic_DNA"/>
</dbReference>